<evidence type="ECO:0000313" key="2">
    <source>
        <dbReference type="EMBL" id="GFH12691.1"/>
    </source>
</evidence>
<dbReference type="Proteomes" id="UP000485058">
    <property type="component" value="Unassembled WGS sequence"/>
</dbReference>
<evidence type="ECO:0000256" key="1">
    <source>
        <dbReference type="SAM" id="MobiDB-lite"/>
    </source>
</evidence>
<sequence length="170" mass="17209">MVYPGIKNIAAAEGEAQGGAGEPRVQSLADNSSFKGVEFVALQPALPVETTGTPSRPLRTVASSLAPAFRLSVAQLRQRWAAEAADLFNLPAVGPLADDAALLALLTQLAGSPGPVAAQQLVPSTDSSGSFLSPPRSAPAALQHPAATGGVAAHVRLEGAAEEPWVHPGP</sequence>
<keyword evidence="3" id="KW-1185">Reference proteome</keyword>
<accession>A0A699YSX8</accession>
<reference evidence="2 3" key="1">
    <citation type="submission" date="2020-02" db="EMBL/GenBank/DDBJ databases">
        <title>Draft genome sequence of Haematococcus lacustris strain NIES-144.</title>
        <authorList>
            <person name="Morimoto D."/>
            <person name="Nakagawa S."/>
            <person name="Yoshida T."/>
            <person name="Sawayama S."/>
        </authorList>
    </citation>
    <scope>NUCLEOTIDE SEQUENCE [LARGE SCALE GENOMIC DNA]</scope>
    <source>
        <strain evidence="2 3">NIES-144</strain>
    </source>
</reference>
<name>A0A699YSX8_HAELA</name>
<proteinExistence type="predicted"/>
<dbReference type="AlphaFoldDB" id="A0A699YSX8"/>
<organism evidence="2 3">
    <name type="scientific">Haematococcus lacustris</name>
    <name type="common">Green alga</name>
    <name type="synonym">Haematococcus pluvialis</name>
    <dbReference type="NCBI Taxonomy" id="44745"/>
    <lineage>
        <taxon>Eukaryota</taxon>
        <taxon>Viridiplantae</taxon>
        <taxon>Chlorophyta</taxon>
        <taxon>core chlorophytes</taxon>
        <taxon>Chlorophyceae</taxon>
        <taxon>CS clade</taxon>
        <taxon>Chlamydomonadales</taxon>
        <taxon>Haematococcaceae</taxon>
        <taxon>Haematococcus</taxon>
    </lineage>
</organism>
<feature type="region of interest" description="Disordered" evidence="1">
    <location>
        <begin position="117"/>
        <end position="149"/>
    </location>
</feature>
<dbReference type="EMBL" id="BLLF01000530">
    <property type="protein sequence ID" value="GFH12691.1"/>
    <property type="molecule type" value="Genomic_DNA"/>
</dbReference>
<comment type="caution">
    <text evidence="2">The sequence shown here is derived from an EMBL/GenBank/DDBJ whole genome shotgun (WGS) entry which is preliminary data.</text>
</comment>
<gene>
    <name evidence="2" type="ORF">HaLaN_08423</name>
</gene>
<feature type="compositionally biased region" description="Polar residues" evidence="1">
    <location>
        <begin position="121"/>
        <end position="131"/>
    </location>
</feature>
<protein>
    <submittedName>
        <fullName evidence="2">Uncharacterized protein</fullName>
    </submittedName>
</protein>
<evidence type="ECO:0000313" key="3">
    <source>
        <dbReference type="Proteomes" id="UP000485058"/>
    </source>
</evidence>